<proteinExistence type="predicted"/>
<dbReference type="EMBL" id="JACHLR010000001">
    <property type="protein sequence ID" value="MBB4856875.1"/>
    <property type="molecule type" value="Genomic_DNA"/>
</dbReference>
<keyword evidence="3" id="KW-1185">Reference proteome</keyword>
<name>A0A7W7K6M0_9SPHN</name>
<dbReference type="Pfam" id="PF11739">
    <property type="entry name" value="YdbH-like"/>
    <property type="match status" value="1"/>
</dbReference>
<accession>A0A7W7K6M0</accession>
<sequence length="1063" mass="112621">MVQHDEQPVDDSATRPARRGWRIAAIALTVVLVLALAYVWVTRKSIADNYIAAELKRMDLPATYEVAAIGPDEQVIRNLVVGPRDRPDLTVAEVRVRTRLRFGFPGIGRITLVRPRLYGAVHGGKPSFGSLDKVLFTGSKEPFRLPDLDIGIKDGRALIRSDFGAVGIKVAGKGKLRGGFDGEVAAIAPRLDVQGCRLADASIYGRLTVASERPRFVGPVRLAEVSCAAQGAMLKQAALAADVTFDRRLDGGDGKLRLATGSGAMPQGTLDALGGTATFSYRARALNARFDVEVRRLAAAHARAERLAVSGRLRSAQGFANVQVEADAEGNGLAGGPALDRALAQAQASGEGTLIAPLLGQMRSAFARESRSSTLDGAFMARRGPEGISVVVPRAALHGSSGQSLLAVSRVQVLARAQGLPMISGNFVTGGAGVPRIGGRMERANDGSLVLRAQMPEYRAGDASLAMPRMAVVQARSGAIGFTGELLASGGLPGGRARNMLLPVDGRWDDGTIELWLACTEIRFDELAVASLTLDRRRLTVCPPRSRPLLRFAGGRLSVAGGLAQLDLAGRLGSTPIRLASGPVGFAYPGIITARGVDVLLGPPATASRFRIANLSARAGRDLAGSFDGSDVSLYAVPLDLHEVRGTWRYAGGVLSLGQGSFRLEDREPVDRFQPVVARDATLTLRDNVIDAVALMREPATDRAVVLATIRHDLSRGSGHADLAVQDITFDDKLQPETLTRLALGVIANTRGTVRGNGRIDWNEAGVTSTGSFTTDKLDFAAAFGPVQGVAGTIRFTDLLGLVTAPDQQLRVASINPGIEVNDGAITYALQPGMVIAVNGGTWPFVGGTLRLLPTRMAIGTDAVQNYTLQVTGADAALFVQRLELANLNATGIFDGTLPLVFDQNGGRIEGGLLKSRPPGGNVSYVGELTYKDLSTMANFAFDTLRSLNYRQMSVGMNGALEGEILTRLSFSGVSQGEGASKNFLTRRIAKLPIQFNVNLRAPFFQLVTSFKSLYDPAFVRDPRTLGLIDASGKPITSPVLPTVKSVDPAKNTVQPSASETMP</sequence>
<feature type="transmembrane region" description="Helical" evidence="1">
    <location>
        <begin position="21"/>
        <end position="41"/>
    </location>
</feature>
<dbReference type="InterPro" id="IPR021730">
    <property type="entry name" value="YdbH"/>
</dbReference>
<keyword evidence="1" id="KW-1133">Transmembrane helix</keyword>
<dbReference type="Proteomes" id="UP000555448">
    <property type="component" value="Unassembled WGS sequence"/>
</dbReference>
<protein>
    <recommendedName>
        <fullName evidence="4">Dicarboxylate transport domain-containing protein</fullName>
    </recommendedName>
</protein>
<reference evidence="2 3" key="1">
    <citation type="submission" date="2020-08" db="EMBL/GenBank/DDBJ databases">
        <title>Functional genomics of gut bacteria from endangered species of beetles.</title>
        <authorList>
            <person name="Carlos-Shanley C."/>
        </authorList>
    </citation>
    <scope>NUCLEOTIDE SEQUENCE [LARGE SCALE GENOMIC DNA]</scope>
    <source>
        <strain evidence="2 3">S00245</strain>
    </source>
</reference>
<evidence type="ECO:0000313" key="3">
    <source>
        <dbReference type="Proteomes" id="UP000555448"/>
    </source>
</evidence>
<gene>
    <name evidence="2" type="ORF">HNO88_000172</name>
</gene>
<comment type="caution">
    <text evidence="2">The sequence shown here is derived from an EMBL/GenBank/DDBJ whole genome shotgun (WGS) entry which is preliminary data.</text>
</comment>
<evidence type="ECO:0000256" key="1">
    <source>
        <dbReference type="SAM" id="Phobius"/>
    </source>
</evidence>
<keyword evidence="1" id="KW-0472">Membrane</keyword>
<keyword evidence="1" id="KW-0812">Transmembrane</keyword>
<evidence type="ECO:0008006" key="4">
    <source>
        <dbReference type="Google" id="ProtNLM"/>
    </source>
</evidence>
<dbReference type="AlphaFoldDB" id="A0A7W7K6M0"/>
<organism evidence="2 3">
    <name type="scientific">Novosphingobium chloroacetimidivorans</name>
    <dbReference type="NCBI Taxonomy" id="1428314"/>
    <lineage>
        <taxon>Bacteria</taxon>
        <taxon>Pseudomonadati</taxon>
        <taxon>Pseudomonadota</taxon>
        <taxon>Alphaproteobacteria</taxon>
        <taxon>Sphingomonadales</taxon>
        <taxon>Sphingomonadaceae</taxon>
        <taxon>Novosphingobium</taxon>
    </lineage>
</organism>
<evidence type="ECO:0000313" key="2">
    <source>
        <dbReference type="EMBL" id="MBB4856875.1"/>
    </source>
</evidence>
<dbReference type="RefSeq" id="WP_246381077.1">
    <property type="nucleotide sequence ID" value="NZ_JACHLR010000001.1"/>
</dbReference>